<dbReference type="AlphaFoldDB" id="A0A3A8N3N4"/>
<dbReference type="EMBL" id="RAWG01000207">
    <property type="protein sequence ID" value="RKH38130.1"/>
    <property type="molecule type" value="Genomic_DNA"/>
</dbReference>
<evidence type="ECO:0000313" key="2">
    <source>
        <dbReference type="Proteomes" id="UP000273405"/>
    </source>
</evidence>
<organism evidence="1 2">
    <name type="scientific">Corallococcus sicarius</name>
    <dbReference type="NCBI Taxonomy" id="2316726"/>
    <lineage>
        <taxon>Bacteria</taxon>
        <taxon>Pseudomonadati</taxon>
        <taxon>Myxococcota</taxon>
        <taxon>Myxococcia</taxon>
        <taxon>Myxococcales</taxon>
        <taxon>Cystobacterineae</taxon>
        <taxon>Myxococcaceae</taxon>
        <taxon>Corallococcus</taxon>
    </lineage>
</organism>
<gene>
    <name evidence="1" type="ORF">D7X12_27280</name>
</gene>
<keyword evidence="2" id="KW-1185">Reference proteome</keyword>
<reference evidence="2" key="1">
    <citation type="submission" date="2018-09" db="EMBL/GenBank/DDBJ databases">
        <authorList>
            <person name="Livingstone P.G."/>
            <person name="Whitworth D.E."/>
        </authorList>
    </citation>
    <scope>NUCLEOTIDE SEQUENCE [LARGE SCALE GENOMIC DNA]</scope>
    <source>
        <strain evidence="2">CA040B</strain>
    </source>
</reference>
<dbReference type="OrthoDB" id="5525879at2"/>
<proteinExistence type="predicted"/>
<protein>
    <submittedName>
        <fullName evidence="1">Uncharacterized protein</fullName>
    </submittedName>
</protein>
<comment type="caution">
    <text evidence="1">The sequence shown here is derived from an EMBL/GenBank/DDBJ whole genome shotgun (WGS) entry which is preliminary data.</text>
</comment>
<dbReference type="RefSeq" id="WP_120628195.1">
    <property type="nucleotide sequence ID" value="NZ_RAWG01000207.1"/>
</dbReference>
<dbReference type="Proteomes" id="UP000273405">
    <property type="component" value="Unassembled WGS sequence"/>
</dbReference>
<evidence type="ECO:0000313" key="1">
    <source>
        <dbReference type="EMBL" id="RKH38130.1"/>
    </source>
</evidence>
<name>A0A3A8N3N4_9BACT</name>
<accession>A0A3A8N3N4</accession>
<sequence>MPVERIAGVASLVDILDRVLDRGLRFDARALADLGPAAPSPAAPSEEEARIVVAFSEVRTADSPERGLAPRAPSPGA</sequence>